<comment type="caution">
    <text evidence="2">The sequence shown here is derived from an EMBL/GenBank/DDBJ whole genome shotgun (WGS) entry which is preliminary data.</text>
</comment>
<feature type="region of interest" description="Disordered" evidence="1">
    <location>
        <begin position="91"/>
        <end position="112"/>
    </location>
</feature>
<name>A0ABW6S290_9NOCA</name>
<reference evidence="2 3" key="1">
    <citation type="submission" date="2024-10" db="EMBL/GenBank/DDBJ databases">
        <title>The Natural Products Discovery Center: Release of the First 8490 Sequenced Strains for Exploring Actinobacteria Biosynthetic Diversity.</title>
        <authorList>
            <person name="Kalkreuter E."/>
            <person name="Kautsar S.A."/>
            <person name="Yang D."/>
            <person name="Bader C.D."/>
            <person name="Teijaro C.N."/>
            <person name="Fluegel L."/>
            <person name="Davis C.M."/>
            <person name="Simpson J.R."/>
            <person name="Lauterbach L."/>
            <person name="Steele A.D."/>
            <person name="Gui C."/>
            <person name="Meng S."/>
            <person name="Li G."/>
            <person name="Viehrig K."/>
            <person name="Ye F."/>
            <person name="Su P."/>
            <person name="Kiefer A.F."/>
            <person name="Nichols A."/>
            <person name="Cepeda A.J."/>
            <person name="Yan W."/>
            <person name="Fan B."/>
            <person name="Jiang Y."/>
            <person name="Adhikari A."/>
            <person name="Zheng C.-J."/>
            <person name="Schuster L."/>
            <person name="Cowan T.M."/>
            <person name="Smanski M.J."/>
            <person name="Chevrette M.G."/>
            <person name="De Carvalho L.P.S."/>
            <person name="Shen B."/>
        </authorList>
    </citation>
    <scope>NUCLEOTIDE SEQUENCE [LARGE SCALE GENOMIC DNA]</scope>
    <source>
        <strain evidence="2 3">NPDC002593</strain>
    </source>
</reference>
<dbReference type="EMBL" id="JBIAQY010000004">
    <property type="protein sequence ID" value="MFF3569269.1"/>
    <property type="molecule type" value="Genomic_DNA"/>
</dbReference>
<accession>A0ABW6S290</accession>
<evidence type="ECO:0000313" key="3">
    <source>
        <dbReference type="Proteomes" id="UP001601992"/>
    </source>
</evidence>
<evidence type="ECO:0000313" key="2">
    <source>
        <dbReference type="EMBL" id="MFF3569269.1"/>
    </source>
</evidence>
<proteinExistence type="predicted"/>
<sequence>MTDDEIHAVEQLAADPAGRVIVALAAENAARTGAIGHMALDDLDLGNRRVALAGRRQRLGDLGYRAPRRWLDHRRATWPLTANPHLLVSPKTAHGAAPVSQRAIRRCGPVPR</sequence>
<dbReference type="Proteomes" id="UP001601992">
    <property type="component" value="Unassembled WGS sequence"/>
</dbReference>
<keyword evidence="3" id="KW-1185">Reference proteome</keyword>
<protein>
    <recommendedName>
        <fullName evidence="4">Tyr recombinase domain-containing protein</fullName>
    </recommendedName>
</protein>
<gene>
    <name evidence="2" type="ORF">ACFYXQ_15980</name>
</gene>
<evidence type="ECO:0008006" key="4">
    <source>
        <dbReference type="Google" id="ProtNLM"/>
    </source>
</evidence>
<evidence type="ECO:0000256" key="1">
    <source>
        <dbReference type="SAM" id="MobiDB-lite"/>
    </source>
</evidence>
<organism evidence="2 3">
    <name type="scientific">Nocardia jiangxiensis</name>
    <dbReference type="NCBI Taxonomy" id="282685"/>
    <lineage>
        <taxon>Bacteria</taxon>
        <taxon>Bacillati</taxon>
        <taxon>Actinomycetota</taxon>
        <taxon>Actinomycetes</taxon>
        <taxon>Mycobacteriales</taxon>
        <taxon>Nocardiaceae</taxon>
        <taxon>Nocardia</taxon>
    </lineage>
</organism>
<dbReference type="RefSeq" id="WP_387404051.1">
    <property type="nucleotide sequence ID" value="NZ_JBIAQY010000004.1"/>
</dbReference>